<evidence type="ECO:0000256" key="2">
    <source>
        <dbReference type="SAM" id="Phobius"/>
    </source>
</evidence>
<reference evidence="3" key="1">
    <citation type="submission" date="2022-11" db="EMBL/GenBank/DDBJ databases">
        <title>Role of the vibriolysin VemA secreted by the emergent pathogen Vibrio europaeus in the colonization of Manila clam mucus.</title>
        <authorList>
            <person name="Martinez C."/>
            <person name="Rodriguez S."/>
            <person name="Vences A."/>
            <person name="Barja J.L."/>
            <person name="Toranzo A.E."/>
            <person name="Dubert J."/>
        </authorList>
    </citation>
    <scope>NUCLEOTIDE SEQUENCE</scope>
    <source>
        <strain evidence="3">3454</strain>
    </source>
</reference>
<feature type="region of interest" description="Disordered" evidence="1">
    <location>
        <begin position="1"/>
        <end position="59"/>
    </location>
</feature>
<sequence length="173" mass="19024">MATGDNEKKNDQPTEASNSSQELEQLIEMASKPTMPDEPKGDEEPTVIEATPTQTQTESKTSNLLPKIIIVWLMVLSGVMAYAMMVIDKQSETSLSQHPIVFYPFGKAFSALKSQGYDFAAIEKYNNNMIQILNSEGKVVLPAASVHGQLPDSLVVKLMSVDEMNRLASQQSE</sequence>
<comment type="caution">
    <text evidence="3">The sequence shown here is derived from an EMBL/GenBank/DDBJ whole genome shotgun (WGS) entry which is preliminary data.</text>
</comment>
<evidence type="ECO:0000313" key="3">
    <source>
        <dbReference type="EMBL" id="MDC5739798.1"/>
    </source>
</evidence>
<feature type="compositionally biased region" description="Polar residues" evidence="1">
    <location>
        <begin position="13"/>
        <end position="23"/>
    </location>
</feature>
<protein>
    <submittedName>
        <fullName evidence="3">Uncharacterized protein</fullName>
    </submittedName>
</protein>
<gene>
    <name evidence="3" type="ORF">OPW20_06945</name>
</gene>
<keyword evidence="4" id="KW-1185">Reference proteome</keyword>
<dbReference type="RefSeq" id="WP_272237443.1">
    <property type="nucleotide sequence ID" value="NZ_JAPFIQ010000024.1"/>
</dbReference>
<organism evidence="3 4">
    <name type="scientific">Vibrio europaeus</name>
    <dbReference type="NCBI Taxonomy" id="300876"/>
    <lineage>
        <taxon>Bacteria</taxon>
        <taxon>Pseudomonadati</taxon>
        <taxon>Pseudomonadota</taxon>
        <taxon>Gammaproteobacteria</taxon>
        <taxon>Vibrionales</taxon>
        <taxon>Vibrionaceae</taxon>
        <taxon>Vibrio</taxon>
        <taxon>Vibrio oreintalis group</taxon>
    </lineage>
</organism>
<evidence type="ECO:0000256" key="1">
    <source>
        <dbReference type="SAM" id="MobiDB-lite"/>
    </source>
</evidence>
<name>A0ABT5GR95_9VIBR</name>
<keyword evidence="2" id="KW-1133">Transmembrane helix</keyword>
<dbReference type="EMBL" id="JAPFIT010000011">
    <property type="protein sequence ID" value="MDC5739798.1"/>
    <property type="molecule type" value="Genomic_DNA"/>
</dbReference>
<dbReference type="Proteomes" id="UP001150001">
    <property type="component" value="Unassembled WGS sequence"/>
</dbReference>
<feature type="transmembrane region" description="Helical" evidence="2">
    <location>
        <begin position="68"/>
        <end position="87"/>
    </location>
</feature>
<proteinExistence type="predicted"/>
<evidence type="ECO:0000313" key="4">
    <source>
        <dbReference type="Proteomes" id="UP001150001"/>
    </source>
</evidence>
<accession>A0ABT5GR95</accession>
<keyword evidence="2" id="KW-0472">Membrane</keyword>
<feature type="compositionally biased region" description="Basic and acidic residues" evidence="1">
    <location>
        <begin position="1"/>
        <end position="12"/>
    </location>
</feature>
<keyword evidence="2" id="KW-0812">Transmembrane</keyword>